<keyword evidence="2" id="KW-1185">Reference proteome</keyword>
<name>A0ABR1CBL0_NECAM</name>
<gene>
    <name evidence="1" type="primary">Necator_chrII.g6664</name>
    <name evidence="1" type="ORF">RB195_018871</name>
</gene>
<organism evidence="1 2">
    <name type="scientific">Necator americanus</name>
    <name type="common">Human hookworm</name>
    <dbReference type="NCBI Taxonomy" id="51031"/>
    <lineage>
        <taxon>Eukaryota</taxon>
        <taxon>Metazoa</taxon>
        <taxon>Ecdysozoa</taxon>
        <taxon>Nematoda</taxon>
        <taxon>Chromadorea</taxon>
        <taxon>Rhabditida</taxon>
        <taxon>Rhabditina</taxon>
        <taxon>Rhabditomorpha</taxon>
        <taxon>Strongyloidea</taxon>
        <taxon>Ancylostomatidae</taxon>
        <taxon>Bunostominae</taxon>
        <taxon>Necator</taxon>
    </lineage>
</organism>
<comment type="caution">
    <text evidence="1">The sequence shown here is derived from an EMBL/GenBank/DDBJ whole genome shotgun (WGS) entry which is preliminary data.</text>
</comment>
<reference evidence="1 2" key="1">
    <citation type="submission" date="2023-08" db="EMBL/GenBank/DDBJ databases">
        <title>A Necator americanus chromosomal reference genome.</title>
        <authorList>
            <person name="Ilik V."/>
            <person name="Petrzelkova K.J."/>
            <person name="Pardy F."/>
            <person name="Fuh T."/>
            <person name="Niatou-Singa F.S."/>
            <person name="Gouil Q."/>
            <person name="Baker L."/>
            <person name="Ritchie M.E."/>
            <person name="Jex A.R."/>
            <person name="Gazzola D."/>
            <person name="Li H."/>
            <person name="Toshio Fujiwara R."/>
            <person name="Zhan B."/>
            <person name="Aroian R.V."/>
            <person name="Pafco B."/>
            <person name="Schwarz E.M."/>
        </authorList>
    </citation>
    <scope>NUCLEOTIDE SEQUENCE [LARGE SCALE GENOMIC DNA]</scope>
    <source>
        <strain evidence="1 2">Aroian</strain>
        <tissue evidence="1">Whole animal</tissue>
    </source>
</reference>
<accession>A0ABR1CBL0</accession>
<dbReference type="EMBL" id="JAVFWL010000002">
    <property type="protein sequence ID" value="KAK6735874.1"/>
    <property type="molecule type" value="Genomic_DNA"/>
</dbReference>
<evidence type="ECO:0008006" key="3">
    <source>
        <dbReference type="Google" id="ProtNLM"/>
    </source>
</evidence>
<dbReference type="Proteomes" id="UP001303046">
    <property type="component" value="Unassembled WGS sequence"/>
</dbReference>
<proteinExistence type="predicted"/>
<evidence type="ECO:0000313" key="1">
    <source>
        <dbReference type="EMBL" id="KAK6735874.1"/>
    </source>
</evidence>
<evidence type="ECO:0000313" key="2">
    <source>
        <dbReference type="Proteomes" id="UP001303046"/>
    </source>
</evidence>
<sequence>MTGAMLRLSRQVPHYPRLWVLSLCLLSGVIKLFRRFPAMCSLILNPIFLPVSSMRSLMLCRCFAVSSLLKEICEQVSLLRHSSAVKRK</sequence>
<protein>
    <recommendedName>
        <fullName evidence="3">Bestrophin homolog</fullName>
    </recommendedName>
</protein>